<proteinExistence type="predicted"/>
<dbReference type="EMBL" id="MCFF01000008">
    <property type="protein sequence ID" value="ORZ24958.1"/>
    <property type="molecule type" value="Genomic_DNA"/>
</dbReference>
<feature type="compositionally biased region" description="Polar residues" evidence="1">
    <location>
        <begin position="187"/>
        <end position="199"/>
    </location>
</feature>
<protein>
    <submittedName>
        <fullName evidence="2">Uncharacterized protein</fullName>
    </submittedName>
</protein>
<feature type="compositionally biased region" description="Low complexity" evidence="1">
    <location>
        <begin position="151"/>
        <end position="172"/>
    </location>
</feature>
<organism evidence="2 3">
    <name type="scientific">Lobosporangium transversale</name>
    <dbReference type="NCBI Taxonomy" id="64571"/>
    <lineage>
        <taxon>Eukaryota</taxon>
        <taxon>Fungi</taxon>
        <taxon>Fungi incertae sedis</taxon>
        <taxon>Mucoromycota</taxon>
        <taxon>Mortierellomycotina</taxon>
        <taxon>Mortierellomycetes</taxon>
        <taxon>Mortierellales</taxon>
        <taxon>Mortierellaceae</taxon>
        <taxon>Lobosporangium</taxon>
    </lineage>
</organism>
<feature type="compositionally biased region" description="Polar residues" evidence="1">
    <location>
        <begin position="1"/>
        <end position="17"/>
    </location>
</feature>
<feature type="compositionally biased region" description="Polar residues" evidence="1">
    <location>
        <begin position="208"/>
        <end position="217"/>
    </location>
</feature>
<feature type="region of interest" description="Disordered" evidence="1">
    <location>
        <begin position="1"/>
        <end position="43"/>
    </location>
</feature>
<evidence type="ECO:0000313" key="3">
    <source>
        <dbReference type="Proteomes" id="UP000193648"/>
    </source>
</evidence>
<dbReference type="OrthoDB" id="2434893at2759"/>
<dbReference type="AlphaFoldDB" id="A0A1Y2GWH8"/>
<accession>A0A1Y2GWH8</accession>
<feature type="compositionally biased region" description="Polar residues" evidence="1">
    <location>
        <begin position="107"/>
        <end position="128"/>
    </location>
</feature>
<evidence type="ECO:0000313" key="2">
    <source>
        <dbReference type="EMBL" id="ORZ24958.1"/>
    </source>
</evidence>
<feature type="compositionally biased region" description="Polar residues" evidence="1">
    <location>
        <begin position="138"/>
        <end position="150"/>
    </location>
</feature>
<name>A0A1Y2GWH8_9FUNG</name>
<dbReference type="Proteomes" id="UP000193648">
    <property type="component" value="Unassembled WGS sequence"/>
</dbReference>
<dbReference type="RefSeq" id="XP_021883939.1">
    <property type="nucleotide sequence ID" value="XM_022020111.1"/>
</dbReference>
<comment type="caution">
    <text evidence="2">The sequence shown here is derived from an EMBL/GenBank/DDBJ whole genome shotgun (WGS) entry which is preliminary data.</text>
</comment>
<evidence type="ECO:0000256" key="1">
    <source>
        <dbReference type="SAM" id="MobiDB-lite"/>
    </source>
</evidence>
<keyword evidence="3" id="KW-1185">Reference proteome</keyword>
<feature type="compositionally biased region" description="Basic residues" evidence="1">
    <location>
        <begin position="62"/>
        <end position="72"/>
    </location>
</feature>
<reference evidence="2 3" key="1">
    <citation type="submission" date="2016-07" db="EMBL/GenBank/DDBJ databases">
        <title>Pervasive Adenine N6-methylation of Active Genes in Fungi.</title>
        <authorList>
            <consortium name="DOE Joint Genome Institute"/>
            <person name="Mondo S.J."/>
            <person name="Dannebaum R.O."/>
            <person name="Kuo R.C."/>
            <person name="Labutti K."/>
            <person name="Haridas S."/>
            <person name="Kuo A."/>
            <person name="Salamov A."/>
            <person name="Ahrendt S.R."/>
            <person name="Lipzen A."/>
            <person name="Sullivan W."/>
            <person name="Andreopoulos W.B."/>
            <person name="Clum A."/>
            <person name="Lindquist E."/>
            <person name="Daum C."/>
            <person name="Ramamoorthy G.K."/>
            <person name="Gryganskyi A."/>
            <person name="Culley D."/>
            <person name="Magnuson J.K."/>
            <person name="James T.Y."/>
            <person name="O'Malley M.A."/>
            <person name="Stajich J.E."/>
            <person name="Spatafora J.W."/>
            <person name="Visel A."/>
            <person name="Grigoriev I.V."/>
        </authorList>
    </citation>
    <scope>NUCLEOTIDE SEQUENCE [LARGE SCALE GENOMIC DNA]</scope>
    <source>
        <strain evidence="2 3">NRRL 3116</strain>
    </source>
</reference>
<dbReference type="InParanoid" id="A0A1Y2GWH8"/>
<dbReference type="GeneID" id="33561955"/>
<feature type="region of interest" description="Disordered" evidence="1">
    <location>
        <begin position="62"/>
        <end position="273"/>
    </location>
</feature>
<gene>
    <name evidence="2" type="ORF">BCR41DRAFT_237523</name>
</gene>
<sequence length="273" mass="29572">MSDHMQSPVSNNHSPRTPSGPFHTMGANGADFTPAGFNGNHVRTKTESDLVGSSLDVFSKPYHHQQTHHHMHSQQGYHGMTHFGGPQHHHNSHAYSPQHATFPPNFSYGSVPNSNGSSVTNPQDQSSTTPPPIRYLSRGQQQQQPFMSYPSTTQGQSPQSSQTSQQQRHSISPGQYGAGSPAMMMPNSGSNGHIQTHDFNLQMGYHSPVTTSPSTFNGLSGGSPQSSHPQPSHHHHTSLPPTTQGWSDFGYSSYPTGPISDHHEQHNHGSASP</sequence>